<evidence type="ECO:0000313" key="2">
    <source>
        <dbReference type="EMBL" id="OHT25177.1"/>
    </source>
</evidence>
<accession>A0A1S1HT51</accession>
<dbReference type="AlphaFoldDB" id="A0A1S1HT51"/>
<reference evidence="2 3" key="1">
    <citation type="submission" date="2016-03" db="EMBL/GenBank/DDBJ databases">
        <title>Genome sequence of Providencia stuartii strain, isolated from the salivary glands of larval Lucilia sericata.</title>
        <authorList>
            <person name="Yuan Y."/>
            <person name="Zhang Y."/>
            <person name="Fu S."/>
            <person name="Crippen T.L."/>
            <person name="Visi D."/>
            <person name="Benbow M.E."/>
            <person name="Allen M."/>
            <person name="Tomberlin J.K."/>
            <person name="Sze S.-H."/>
            <person name="Tarone A.M."/>
        </authorList>
    </citation>
    <scope>NUCLEOTIDE SEQUENCE [LARGE SCALE GENOMIC DNA]</scope>
    <source>
        <strain evidence="2 3">Crippen</strain>
    </source>
</reference>
<proteinExistence type="predicted"/>
<feature type="compositionally biased region" description="Polar residues" evidence="1">
    <location>
        <begin position="87"/>
        <end position="96"/>
    </location>
</feature>
<evidence type="ECO:0000256" key="1">
    <source>
        <dbReference type="SAM" id="MobiDB-lite"/>
    </source>
</evidence>
<gene>
    <name evidence="2" type="ORF">A3Q29_22345</name>
</gene>
<comment type="caution">
    <text evidence="2">The sequence shown here is derived from an EMBL/GenBank/DDBJ whole genome shotgun (WGS) entry which is preliminary data.</text>
</comment>
<organism evidence="2 3">
    <name type="scientific">Providencia stuartii</name>
    <dbReference type="NCBI Taxonomy" id="588"/>
    <lineage>
        <taxon>Bacteria</taxon>
        <taxon>Pseudomonadati</taxon>
        <taxon>Pseudomonadota</taxon>
        <taxon>Gammaproteobacteria</taxon>
        <taxon>Enterobacterales</taxon>
        <taxon>Morganellaceae</taxon>
        <taxon>Providencia</taxon>
    </lineage>
</organism>
<sequence>MSFDIANDTLLGIKDLCEKLGISKSTLNRIRRNDIPNQMPFPQPTVWLGHGDSPRWSSKSINVWIHNQAQSHRERKYAQENHARMGNTENYNEPTD</sequence>
<name>A0A1S1HT51_PROST</name>
<feature type="region of interest" description="Disordered" evidence="1">
    <location>
        <begin position="72"/>
        <end position="96"/>
    </location>
</feature>
<keyword evidence="3" id="KW-1185">Reference proteome</keyword>
<dbReference type="EMBL" id="LVIE01000066">
    <property type="protein sequence ID" value="OHT25177.1"/>
    <property type="molecule type" value="Genomic_DNA"/>
</dbReference>
<dbReference type="Proteomes" id="UP000179588">
    <property type="component" value="Unassembled WGS sequence"/>
</dbReference>
<evidence type="ECO:0000313" key="3">
    <source>
        <dbReference type="Proteomes" id="UP000179588"/>
    </source>
</evidence>
<protein>
    <submittedName>
        <fullName evidence="2">Uncharacterized protein</fullName>
    </submittedName>
</protein>